<evidence type="ECO:0000259" key="1">
    <source>
        <dbReference type="Pfam" id="PF00135"/>
    </source>
</evidence>
<dbReference type="Proteomes" id="UP001059209">
    <property type="component" value="Chromosome"/>
</dbReference>
<proteinExistence type="predicted"/>
<name>A0ABY5Y4G9_9FLAO</name>
<dbReference type="SUPFAM" id="SSF53474">
    <property type="entry name" value="alpha/beta-Hydrolases"/>
    <property type="match status" value="1"/>
</dbReference>
<dbReference type="RefSeq" id="WP_260571437.1">
    <property type="nucleotide sequence ID" value="NZ_CP104205.1"/>
</dbReference>
<dbReference type="InterPro" id="IPR029058">
    <property type="entry name" value="AB_hydrolase_fold"/>
</dbReference>
<sequence>MRFIPWIQWDRAWNPEERTLEDQMSGYWVNFAKSGNPNGENLPQWEPYDVNNGSIMVFDTGDLGMQNRYKDEFEFLTN</sequence>
<accession>A0ABY5Y4G9</accession>
<protein>
    <submittedName>
        <fullName evidence="2">Carboxylesterase family protein</fullName>
    </submittedName>
</protein>
<gene>
    <name evidence="2" type="ORF">NYZ99_12225</name>
</gene>
<dbReference type="InterPro" id="IPR002018">
    <property type="entry name" value="CarbesteraseB"/>
</dbReference>
<dbReference type="EMBL" id="CP104205">
    <property type="protein sequence ID" value="UWX53888.1"/>
    <property type="molecule type" value="Genomic_DNA"/>
</dbReference>
<organism evidence="2 3">
    <name type="scientific">Maribacter litopenaei</name>
    <dbReference type="NCBI Taxonomy" id="2976127"/>
    <lineage>
        <taxon>Bacteria</taxon>
        <taxon>Pseudomonadati</taxon>
        <taxon>Bacteroidota</taxon>
        <taxon>Flavobacteriia</taxon>
        <taxon>Flavobacteriales</taxon>
        <taxon>Flavobacteriaceae</taxon>
        <taxon>Maribacter</taxon>
    </lineage>
</organism>
<reference evidence="2" key="1">
    <citation type="submission" date="2022-09" db="EMBL/GenBank/DDBJ databases">
        <title>Maribacter litopenaei sp. nov., isolated from the intestinal tract of the Pacific White Shrimp, Litopenaeus vannamei.</title>
        <authorList>
            <person name="Kim S.Y."/>
            <person name="Hwang C.Y."/>
        </authorList>
    </citation>
    <scope>NUCLEOTIDE SEQUENCE</scope>
    <source>
        <strain evidence="2">HL-LV01</strain>
    </source>
</reference>
<evidence type="ECO:0000313" key="3">
    <source>
        <dbReference type="Proteomes" id="UP001059209"/>
    </source>
</evidence>
<dbReference type="Gene3D" id="3.40.50.1820">
    <property type="entry name" value="alpha/beta hydrolase"/>
    <property type="match status" value="1"/>
</dbReference>
<feature type="domain" description="Carboxylesterase type B" evidence="1">
    <location>
        <begin position="14"/>
        <end position="71"/>
    </location>
</feature>
<keyword evidence="3" id="KW-1185">Reference proteome</keyword>
<evidence type="ECO:0000313" key="2">
    <source>
        <dbReference type="EMBL" id="UWX53888.1"/>
    </source>
</evidence>
<dbReference type="Pfam" id="PF00135">
    <property type="entry name" value="COesterase"/>
    <property type="match status" value="1"/>
</dbReference>